<dbReference type="PANTHER" id="PTHR42736">
    <property type="entry name" value="PROTEIN-GLUTAMINE GAMMA-GLUTAMYLTRANSFERASE"/>
    <property type="match status" value="1"/>
</dbReference>
<feature type="transmembrane region" description="Helical" evidence="2">
    <location>
        <begin position="7"/>
        <end position="28"/>
    </location>
</feature>
<dbReference type="EMBL" id="RLII01000005">
    <property type="protein sequence ID" value="RXE59514.1"/>
    <property type="molecule type" value="Genomic_DNA"/>
</dbReference>
<comment type="caution">
    <text evidence="4">The sequence shown here is derived from an EMBL/GenBank/DDBJ whole genome shotgun (WGS) entry which is preliminary data.</text>
</comment>
<dbReference type="InterPro" id="IPR052901">
    <property type="entry name" value="Bact_TGase-like"/>
</dbReference>
<dbReference type="InterPro" id="IPR002931">
    <property type="entry name" value="Transglutaminase-like"/>
</dbReference>
<sequence>MNNRKNLINLAVFLFIALLSMLLIMAAINMLDLPGLNSFGGENNNNRSSQNDRRDNKRDNERNKGNSSDRNNSEYDWKERAQKRRDEGRGYIDPEYAYGQEPESMVPRQGGGYGGYGGIAPEQMPNIDISGNEALPDMPFGMGGNSIVFGDGKNPHIPAFEVLGVPNYPFMKVMVMENYQQNHWIMANEDPEEKFLFGVKMNREFSENSVKVKPVEPSKGYIPVLSGSIEMKYDFSLLEYKESGTFYSEELVENFYEMEYETPPTETKLMNAKTDGDYTYDVYIPKAVELIVDEVIENCNSDYEAIKFVEEFLLENYIYDNSVVNNYGNKEGISSFLWGEDRVGNYLDFVSAYTIILRAAGIPCRLALGYKLMPNVSYQVVYADQVYVYPEIKFEDYGWVPMDVFSYDVFYYPPEETVTEITFADNTARRGNSITVKGTVTDSVGNPLDDMTVLIYLKKDKEEPCLSYAKSKVTMGNFESVFNITGDTNAGKYQVVADLLENDIYRTSSSDPELKIVTDTFLELNSPNNIFGNKFNFTGRILDDFSFEGVKGLDVNVSFHYLDIADTAVSGEDGEFSKEIEIDVPEDYRYYQNFFFAGRYFLLYDAEFTGTDIYSPYYTLGGVYVWDIYWINVLITVLLLSGIIFCIIIVLRKKGMFKREKEELPILAADGPGVVMTTDVSPQLIKKKGGNCYIEFPQIGEGLPDVWGVDDSLAIVFHHSEGNRGELKGVFHKKGEYRIKISRDDDISGERNIRIVDYREEIIAIGKSYLKEMSERILGITDVMTLREILDIVKPKTTTERHWVLENAFSVFEKAVYSDEDIVRNDYERFYVFIKELKQNNSI</sequence>
<dbReference type="Pfam" id="PF01841">
    <property type="entry name" value="Transglut_core"/>
    <property type="match status" value="1"/>
</dbReference>
<proteinExistence type="predicted"/>
<dbReference type="Gene3D" id="3.10.620.30">
    <property type="match status" value="1"/>
</dbReference>
<dbReference type="OrthoDB" id="2088237at2"/>
<dbReference type="RefSeq" id="WP_069194217.1">
    <property type="nucleotide sequence ID" value="NZ_RLII01000005.1"/>
</dbReference>
<name>A0A4Q0I5A7_9FIRM</name>
<dbReference type="SUPFAM" id="SSF54001">
    <property type="entry name" value="Cysteine proteinases"/>
    <property type="match status" value="1"/>
</dbReference>
<evidence type="ECO:0000256" key="1">
    <source>
        <dbReference type="SAM" id="MobiDB-lite"/>
    </source>
</evidence>
<gene>
    <name evidence="4" type="ORF">EFD62_06055</name>
</gene>
<feature type="compositionally biased region" description="Basic and acidic residues" evidence="1">
    <location>
        <begin position="50"/>
        <end position="64"/>
    </location>
</feature>
<evidence type="ECO:0000256" key="2">
    <source>
        <dbReference type="SAM" id="Phobius"/>
    </source>
</evidence>
<dbReference type="InterPro" id="IPR013783">
    <property type="entry name" value="Ig-like_fold"/>
</dbReference>
<evidence type="ECO:0000313" key="4">
    <source>
        <dbReference type="EMBL" id="RXE59514.1"/>
    </source>
</evidence>
<feature type="compositionally biased region" description="Basic and acidic residues" evidence="1">
    <location>
        <begin position="71"/>
        <end position="92"/>
    </location>
</feature>
<feature type="domain" description="Transglutaminase-like" evidence="3">
    <location>
        <begin position="338"/>
        <end position="406"/>
    </location>
</feature>
<dbReference type="Proteomes" id="UP000289166">
    <property type="component" value="Unassembled WGS sequence"/>
</dbReference>
<protein>
    <submittedName>
        <fullName evidence="4">Transglutaminase domain-containing protein</fullName>
    </submittedName>
</protein>
<dbReference type="InterPro" id="IPR038765">
    <property type="entry name" value="Papain-like_cys_pep_sf"/>
</dbReference>
<organism evidence="4 5">
    <name type="scientific">Acetivibrio mesophilus</name>
    <dbReference type="NCBI Taxonomy" id="2487273"/>
    <lineage>
        <taxon>Bacteria</taxon>
        <taxon>Bacillati</taxon>
        <taxon>Bacillota</taxon>
        <taxon>Clostridia</taxon>
        <taxon>Eubacteriales</taxon>
        <taxon>Oscillospiraceae</taxon>
        <taxon>Acetivibrio</taxon>
    </lineage>
</organism>
<keyword evidence="2" id="KW-1133">Transmembrane helix</keyword>
<dbReference type="SMART" id="SM00460">
    <property type="entry name" value="TGc"/>
    <property type="match status" value="1"/>
</dbReference>
<feature type="region of interest" description="Disordered" evidence="1">
    <location>
        <begin position="39"/>
        <end position="104"/>
    </location>
</feature>
<evidence type="ECO:0000259" key="3">
    <source>
        <dbReference type="SMART" id="SM00460"/>
    </source>
</evidence>
<keyword evidence="5" id="KW-1185">Reference proteome</keyword>
<reference evidence="5" key="1">
    <citation type="submission" date="2018-11" db="EMBL/GenBank/DDBJ databases">
        <title>Genome sequencing of a novel mesophilic and cellulolytic organism within the genus Hungateiclostridium.</title>
        <authorList>
            <person name="Rettenmaier R."/>
            <person name="Liebl W."/>
            <person name="Zverlov V."/>
        </authorList>
    </citation>
    <scope>NUCLEOTIDE SEQUENCE [LARGE SCALE GENOMIC DNA]</scope>
    <source>
        <strain evidence="5">N2K1</strain>
    </source>
</reference>
<dbReference type="PANTHER" id="PTHR42736:SF1">
    <property type="entry name" value="PROTEIN-GLUTAMINE GAMMA-GLUTAMYLTRANSFERASE"/>
    <property type="match status" value="1"/>
</dbReference>
<dbReference type="Gene3D" id="2.60.40.10">
    <property type="entry name" value="Immunoglobulins"/>
    <property type="match status" value="1"/>
</dbReference>
<dbReference type="AlphaFoldDB" id="A0A4Q0I5A7"/>
<feature type="compositionally biased region" description="Low complexity" evidence="1">
    <location>
        <begin position="40"/>
        <end position="49"/>
    </location>
</feature>
<accession>A0A4Q0I5A7</accession>
<evidence type="ECO:0000313" key="5">
    <source>
        <dbReference type="Proteomes" id="UP000289166"/>
    </source>
</evidence>
<keyword evidence="2" id="KW-0472">Membrane</keyword>
<feature type="transmembrane region" description="Helical" evidence="2">
    <location>
        <begin position="629"/>
        <end position="651"/>
    </location>
</feature>
<keyword evidence="2" id="KW-0812">Transmembrane</keyword>